<dbReference type="AlphaFoldDB" id="A0A9P3GD25"/>
<evidence type="ECO:0000256" key="1">
    <source>
        <dbReference type="ARBA" id="ARBA00022723"/>
    </source>
</evidence>
<keyword evidence="7" id="KW-1185">Reference proteome</keyword>
<dbReference type="GO" id="GO:0008270">
    <property type="term" value="F:zinc ion binding"/>
    <property type="evidence" value="ECO:0007669"/>
    <property type="project" value="UniProtKB-KW"/>
</dbReference>
<accession>A0A9P3GD25</accession>
<organism evidence="6 7">
    <name type="scientific">Phanerochaete sordida</name>
    <dbReference type="NCBI Taxonomy" id="48140"/>
    <lineage>
        <taxon>Eukaryota</taxon>
        <taxon>Fungi</taxon>
        <taxon>Dikarya</taxon>
        <taxon>Basidiomycota</taxon>
        <taxon>Agaricomycotina</taxon>
        <taxon>Agaricomycetes</taxon>
        <taxon>Polyporales</taxon>
        <taxon>Phanerochaetaceae</taxon>
        <taxon>Phanerochaete</taxon>
    </lineage>
</organism>
<dbReference type="PROSITE" id="PS01360">
    <property type="entry name" value="ZF_MYND_1"/>
    <property type="match status" value="1"/>
</dbReference>
<dbReference type="Proteomes" id="UP000703269">
    <property type="component" value="Unassembled WGS sequence"/>
</dbReference>
<gene>
    <name evidence="6" type="ORF">PsYK624_086010</name>
</gene>
<dbReference type="SUPFAM" id="SSF144232">
    <property type="entry name" value="HIT/MYND zinc finger-like"/>
    <property type="match status" value="1"/>
</dbReference>
<proteinExistence type="predicted"/>
<keyword evidence="1" id="KW-0479">Metal-binding</keyword>
<evidence type="ECO:0000313" key="7">
    <source>
        <dbReference type="Proteomes" id="UP000703269"/>
    </source>
</evidence>
<comment type="caution">
    <text evidence="6">The sequence shown here is derived from an EMBL/GenBank/DDBJ whole genome shotgun (WGS) entry which is preliminary data.</text>
</comment>
<name>A0A9P3GD25_9APHY</name>
<dbReference type="InterPro" id="IPR002893">
    <property type="entry name" value="Znf_MYND"/>
</dbReference>
<evidence type="ECO:0000256" key="4">
    <source>
        <dbReference type="PROSITE-ProRule" id="PRU00134"/>
    </source>
</evidence>
<dbReference type="OrthoDB" id="432970at2759"/>
<dbReference type="Gene3D" id="6.10.140.2220">
    <property type="match status" value="1"/>
</dbReference>
<sequence length="405" mass="44877">MHTPAFPSDLVIDVHDLATIILDCHARSEVPLKTLQLVEINHGEASVATFENGDELLPDWAACNKEKTCLILRDCHRETNERLTLDTFARGPPKSVRTPNGCQPTRAELEDAYWRCKVHCHGYALTYAAGEVIAALPPTTKLRVRTAAGLEAFFAPADVSVAESVVNPREGTYIAYFDEGAGPHFTAPKVSITPSQVGVKGLVPWPWLVFGRRTGLGHPALDAMARCVLDLGLAQIGGHGLAGEHFALEREAEFYTKVLKKHTLEWCYPKERPLLTKEYMEHKYQELEMEAARKAIPNESAHFAFYRNTLRPKKGSDSTGKAISGRKASAAAADYTDMLGMAVKNMVLARLAKVASGSEEFCQHCGKEDTRSRCSKCHTVHYCDSHCQMAGWKYHRAWCSRPPQS</sequence>
<dbReference type="PROSITE" id="PS50865">
    <property type="entry name" value="ZF_MYND_2"/>
    <property type="match status" value="1"/>
</dbReference>
<keyword evidence="2 4" id="KW-0863">Zinc-finger</keyword>
<feature type="domain" description="MYND-type" evidence="5">
    <location>
        <begin position="362"/>
        <end position="399"/>
    </location>
</feature>
<evidence type="ECO:0000259" key="5">
    <source>
        <dbReference type="PROSITE" id="PS50865"/>
    </source>
</evidence>
<dbReference type="Pfam" id="PF01753">
    <property type="entry name" value="zf-MYND"/>
    <property type="match status" value="1"/>
</dbReference>
<evidence type="ECO:0000313" key="6">
    <source>
        <dbReference type="EMBL" id="GJE92447.1"/>
    </source>
</evidence>
<evidence type="ECO:0000256" key="3">
    <source>
        <dbReference type="ARBA" id="ARBA00022833"/>
    </source>
</evidence>
<evidence type="ECO:0000256" key="2">
    <source>
        <dbReference type="ARBA" id="ARBA00022771"/>
    </source>
</evidence>
<dbReference type="EMBL" id="BPQB01000026">
    <property type="protein sequence ID" value="GJE92447.1"/>
    <property type="molecule type" value="Genomic_DNA"/>
</dbReference>
<keyword evidence="3" id="KW-0862">Zinc</keyword>
<reference evidence="6 7" key="1">
    <citation type="submission" date="2021-08" db="EMBL/GenBank/DDBJ databases">
        <title>Draft Genome Sequence of Phanerochaete sordida strain YK-624.</title>
        <authorList>
            <person name="Mori T."/>
            <person name="Dohra H."/>
            <person name="Suzuki T."/>
            <person name="Kawagishi H."/>
            <person name="Hirai H."/>
        </authorList>
    </citation>
    <scope>NUCLEOTIDE SEQUENCE [LARGE SCALE GENOMIC DNA]</scope>
    <source>
        <strain evidence="6 7">YK-624</strain>
    </source>
</reference>
<protein>
    <submittedName>
        <fullName evidence="6">Zinc finger MYND domain-containing protein</fullName>
    </submittedName>
</protein>